<organism evidence="2 3">
    <name type="scientific">Zhouia spongiae</name>
    <dbReference type="NCBI Taxonomy" id="2202721"/>
    <lineage>
        <taxon>Bacteria</taxon>
        <taxon>Pseudomonadati</taxon>
        <taxon>Bacteroidota</taxon>
        <taxon>Flavobacteriia</taxon>
        <taxon>Flavobacteriales</taxon>
        <taxon>Flavobacteriaceae</taxon>
        <taxon>Zhouia</taxon>
    </lineage>
</organism>
<protein>
    <submittedName>
        <fullName evidence="2">DUF6326 family protein</fullName>
    </submittedName>
</protein>
<reference evidence="2 3" key="1">
    <citation type="journal article" date="2018" name="Int. J. Syst. Evol. Microbiol.">
        <title>Zhouia spongiae sp. nov., isolated from a marine sponge.</title>
        <authorList>
            <person name="Zhuang L."/>
            <person name="Lin B."/>
            <person name="Qin F."/>
            <person name="Luo L."/>
        </authorList>
    </citation>
    <scope>NUCLEOTIDE SEQUENCE [LARGE SCALE GENOMIC DNA]</scope>
    <source>
        <strain evidence="2 3">HN-Y44</strain>
    </source>
</reference>
<feature type="transmembrane region" description="Helical" evidence="1">
    <location>
        <begin position="98"/>
        <end position="120"/>
    </location>
</feature>
<dbReference type="RefSeq" id="WP_242937623.1">
    <property type="nucleotide sequence ID" value="NZ_CP094326.1"/>
</dbReference>
<feature type="transmembrane region" description="Helical" evidence="1">
    <location>
        <begin position="75"/>
        <end position="92"/>
    </location>
</feature>
<evidence type="ECO:0000313" key="2">
    <source>
        <dbReference type="EMBL" id="UNY99223.1"/>
    </source>
</evidence>
<proteinExistence type="predicted"/>
<keyword evidence="1" id="KW-0812">Transmembrane</keyword>
<dbReference type="Proteomes" id="UP000829476">
    <property type="component" value="Chromosome"/>
</dbReference>
<accession>A0ABY3YNJ0</accession>
<dbReference type="InterPro" id="IPR046289">
    <property type="entry name" value="DUF6326"/>
</dbReference>
<evidence type="ECO:0000313" key="3">
    <source>
        <dbReference type="Proteomes" id="UP000829476"/>
    </source>
</evidence>
<sequence length="131" mass="14721">MKNIKVSTEVKLSTLWVLVMLNMVFADIFSIIVELISNDVLNIPGNVRSMMAIAAILTNLPIIMIFLSRVLSYKFNRIFNILVGVFTIIYIIGGGSTLVHYLIIASIEIALLFVIIITAFRWKDPAQAIYD</sequence>
<keyword evidence="1" id="KW-1133">Transmembrane helix</keyword>
<keyword evidence="3" id="KW-1185">Reference proteome</keyword>
<feature type="transmembrane region" description="Helical" evidence="1">
    <location>
        <begin position="12"/>
        <end position="37"/>
    </location>
</feature>
<evidence type="ECO:0000256" key="1">
    <source>
        <dbReference type="SAM" id="Phobius"/>
    </source>
</evidence>
<feature type="transmembrane region" description="Helical" evidence="1">
    <location>
        <begin position="49"/>
        <end position="68"/>
    </location>
</feature>
<keyword evidence="1" id="KW-0472">Membrane</keyword>
<dbReference type="EMBL" id="CP094326">
    <property type="protein sequence ID" value="UNY99223.1"/>
    <property type="molecule type" value="Genomic_DNA"/>
</dbReference>
<name>A0ABY3YNJ0_9FLAO</name>
<gene>
    <name evidence="2" type="ORF">MQE36_02495</name>
</gene>
<dbReference type="Pfam" id="PF19851">
    <property type="entry name" value="DUF6326"/>
    <property type="match status" value="1"/>
</dbReference>